<proteinExistence type="predicted"/>
<gene>
    <name evidence="2" type="ORF">BLX24_28645</name>
</gene>
<name>A0A1S2VCP9_9BACT</name>
<dbReference type="AlphaFoldDB" id="A0A1S2VCP9"/>
<dbReference type="InterPro" id="IPR005149">
    <property type="entry name" value="Tscrpt_reg_PadR_N"/>
</dbReference>
<dbReference type="InterPro" id="IPR036388">
    <property type="entry name" value="WH-like_DNA-bd_sf"/>
</dbReference>
<reference evidence="2 3" key="1">
    <citation type="submission" date="2016-10" db="EMBL/GenBank/DDBJ databases">
        <title>Arsenicibacter rosenii gen. nov., sp. nov., an efficient arsenic-methylating bacterium isolated from an arsenic-contaminated paddy soil.</title>
        <authorList>
            <person name="Huang K."/>
        </authorList>
    </citation>
    <scope>NUCLEOTIDE SEQUENCE [LARGE SCALE GENOMIC DNA]</scope>
    <source>
        <strain evidence="2 3">SM-1</strain>
    </source>
</reference>
<dbReference type="SUPFAM" id="SSF46785">
    <property type="entry name" value="Winged helix' DNA-binding domain"/>
    <property type="match status" value="1"/>
</dbReference>
<evidence type="ECO:0000259" key="1">
    <source>
        <dbReference type="Pfam" id="PF03551"/>
    </source>
</evidence>
<sequence length="111" mass="12492">MRRSDLGEFEEVVLLTVAALSPGAYSVAIAEELEQETGRPVSTGAVHAALQRLEQKGYLRSEMGEATAERGGRRKRFFTVTALGGRVLNEVHDVRTRLWDRIVPTIRLEWR</sequence>
<dbReference type="Proteomes" id="UP000181790">
    <property type="component" value="Unassembled WGS sequence"/>
</dbReference>
<dbReference type="EMBL" id="MORL01000041">
    <property type="protein sequence ID" value="OIN55708.1"/>
    <property type="molecule type" value="Genomic_DNA"/>
</dbReference>
<keyword evidence="3" id="KW-1185">Reference proteome</keyword>
<protein>
    <submittedName>
        <fullName evidence="2">PadR family transcriptional regulator</fullName>
    </submittedName>
</protein>
<accession>A0A1S2VCP9</accession>
<evidence type="ECO:0000313" key="2">
    <source>
        <dbReference type="EMBL" id="OIN55708.1"/>
    </source>
</evidence>
<comment type="caution">
    <text evidence="2">The sequence shown here is derived from an EMBL/GenBank/DDBJ whole genome shotgun (WGS) entry which is preliminary data.</text>
</comment>
<dbReference type="OrthoDB" id="982587at2"/>
<dbReference type="Pfam" id="PF03551">
    <property type="entry name" value="PadR"/>
    <property type="match status" value="1"/>
</dbReference>
<evidence type="ECO:0000313" key="3">
    <source>
        <dbReference type="Proteomes" id="UP000181790"/>
    </source>
</evidence>
<organism evidence="2 3">
    <name type="scientific">Arsenicibacter rosenii</name>
    <dbReference type="NCBI Taxonomy" id="1750698"/>
    <lineage>
        <taxon>Bacteria</taxon>
        <taxon>Pseudomonadati</taxon>
        <taxon>Bacteroidota</taxon>
        <taxon>Cytophagia</taxon>
        <taxon>Cytophagales</taxon>
        <taxon>Spirosomataceae</taxon>
        <taxon>Arsenicibacter</taxon>
    </lineage>
</organism>
<dbReference type="InterPro" id="IPR036390">
    <property type="entry name" value="WH_DNA-bd_sf"/>
</dbReference>
<dbReference type="Gene3D" id="1.10.10.10">
    <property type="entry name" value="Winged helix-like DNA-binding domain superfamily/Winged helix DNA-binding domain"/>
    <property type="match status" value="1"/>
</dbReference>
<dbReference type="RefSeq" id="WP_071506666.1">
    <property type="nucleotide sequence ID" value="NZ_MORL01000041.1"/>
</dbReference>
<feature type="domain" description="Transcription regulator PadR N-terminal" evidence="1">
    <location>
        <begin position="24"/>
        <end position="89"/>
    </location>
</feature>